<gene>
    <name evidence="1" type="ORF">S01H4_37091</name>
</gene>
<proteinExistence type="predicted"/>
<protein>
    <submittedName>
        <fullName evidence="1">Uncharacterized protein</fullName>
    </submittedName>
</protein>
<name>X1BR50_9ZZZZ</name>
<dbReference type="EMBL" id="BART01019892">
    <property type="protein sequence ID" value="GAG97515.1"/>
    <property type="molecule type" value="Genomic_DNA"/>
</dbReference>
<reference evidence="1" key="1">
    <citation type="journal article" date="2014" name="Front. Microbiol.">
        <title>High frequency of phylogenetically diverse reductive dehalogenase-homologous genes in deep subseafloor sedimentary metagenomes.</title>
        <authorList>
            <person name="Kawai M."/>
            <person name="Futagami T."/>
            <person name="Toyoda A."/>
            <person name="Takaki Y."/>
            <person name="Nishi S."/>
            <person name="Hori S."/>
            <person name="Arai W."/>
            <person name="Tsubouchi T."/>
            <person name="Morono Y."/>
            <person name="Uchiyama I."/>
            <person name="Ito T."/>
            <person name="Fujiyama A."/>
            <person name="Inagaki F."/>
            <person name="Takami H."/>
        </authorList>
    </citation>
    <scope>NUCLEOTIDE SEQUENCE</scope>
    <source>
        <strain evidence="1">Expedition CK06-06</strain>
    </source>
</reference>
<comment type="caution">
    <text evidence="1">The sequence shown here is derived from an EMBL/GenBank/DDBJ whole genome shotgun (WGS) entry which is preliminary data.</text>
</comment>
<evidence type="ECO:0000313" key="1">
    <source>
        <dbReference type="EMBL" id="GAG97515.1"/>
    </source>
</evidence>
<organism evidence="1">
    <name type="scientific">marine sediment metagenome</name>
    <dbReference type="NCBI Taxonomy" id="412755"/>
    <lineage>
        <taxon>unclassified sequences</taxon>
        <taxon>metagenomes</taxon>
        <taxon>ecological metagenomes</taxon>
    </lineage>
</organism>
<sequence>MIKSELLKSLACIPDDFLDLFNELKEENDKLSKEDLKDLEYNDK</sequence>
<accession>X1BR50</accession>
<dbReference type="AlphaFoldDB" id="X1BR50"/>